<comment type="catalytic activity">
    <reaction evidence="1">
        <text>ATP + protein L-histidine = ADP + protein N-phospho-L-histidine.</text>
        <dbReference type="EC" id="2.7.13.3"/>
    </reaction>
</comment>
<keyword evidence="10" id="KW-1185">Reference proteome</keyword>
<comment type="function">
    <text evidence="6">May play the central regulatory role in sporulation. It may be an element of the effector pathway responsible for the activation of sporulation genes in response to nutritional stress. Spo0A may act in concert with spo0H (a sigma factor) to control the expression of some genes that are critical to the sporulation process.</text>
</comment>
<dbReference type="PROSITE" id="PS50110">
    <property type="entry name" value="RESPONSE_REGULATORY"/>
    <property type="match status" value="2"/>
</dbReference>
<dbReference type="InterPro" id="IPR001789">
    <property type="entry name" value="Sig_transdc_resp-reg_receiver"/>
</dbReference>
<keyword evidence="4 7" id="KW-0597">Phosphoprotein</keyword>
<dbReference type="CDD" id="cd17546">
    <property type="entry name" value="REC_hyHK_CKI1_RcsC-like"/>
    <property type="match status" value="2"/>
</dbReference>
<accession>A0ABV1IS41</accession>
<dbReference type="EC" id="2.7.13.3" evidence="2"/>
<dbReference type="SUPFAM" id="SSF55874">
    <property type="entry name" value="ATPase domain of HSP90 chaperone/DNA topoisomerase II/histidine kinase"/>
    <property type="match status" value="1"/>
</dbReference>
<keyword evidence="5" id="KW-0902">Two-component regulatory system</keyword>
<evidence type="ECO:0000256" key="4">
    <source>
        <dbReference type="ARBA" id="ARBA00022553"/>
    </source>
</evidence>
<protein>
    <recommendedName>
        <fullName evidence="3">Stage 0 sporulation protein A homolog</fullName>
        <ecNumber evidence="2">2.7.13.3</ecNumber>
    </recommendedName>
</protein>
<evidence type="ECO:0000256" key="3">
    <source>
        <dbReference type="ARBA" id="ARBA00018672"/>
    </source>
</evidence>
<dbReference type="InterPro" id="IPR004358">
    <property type="entry name" value="Sig_transdc_His_kin-like_C"/>
</dbReference>
<sequence length="350" mass="39153">MKYTKAGGTVGFRIIQKGHAPEGFADYDFVVKDNGIGMAITKNIVDMMGGTIKVKSELGVGSEFTISLRFKTTQQNSKRGVIKELNGFRALVADDSMDSCASVEKMLRTIGLRSEWTTSGKEAIFRAKYASQENDPFQVYIIDWLMPDMNGIEVVRRIRMEIGDEVPIIILTAYDWADIEQEAREAGVTAFCAKPLFVSELYDVLQNASRPVKTKDKTILEVEAFKGKEILLVEDVELNREIAETILTEAGFHVNSVEDGKQAVNYMESEKGNMIDLILMDVMMPVMDGYEATQKIRQLEDKTKADIPIIAMTANAFEEDAKAAIEAGMNAHMAKPIRIESLYEIIEQYL</sequence>
<dbReference type="SMART" id="SM00448">
    <property type="entry name" value="REC"/>
    <property type="match status" value="2"/>
</dbReference>
<organism evidence="9 10">
    <name type="scientific">Anaerostipes amylophilus</name>
    <dbReference type="NCBI Taxonomy" id="2981779"/>
    <lineage>
        <taxon>Bacteria</taxon>
        <taxon>Bacillati</taxon>
        <taxon>Bacillota</taxon>
        <taxon>Clostridia</taxon>
        <taxon>Lachnospirales</taxon>
        <taxon>Lachnospiraceae</taxon>
        <taxon>Anaerostipes</taxon>
    </lineage>
</organism>
<dbReference type="Pfam" id="PF00072">
    <property type="entry name" value="Response_reg"/>
    <property type="match status" value="2"/>
</dbReference>
<dbReference type="InterPro" id="IPR011006">
    <property type="entry name" value="CheY-like_superfamily"/>
</dbReference>
<evidence type="ECO:0000259" key="8">
    <source>
        <dbReference type="PROSITE" id="PS50110"/>
    </source>
</evidence>
<dbReference type="Pfam" id="PF02518">
    <property type="entry name" value="HATPase_c"/>
    <property type="match status" value="1"/>
</dbReference>
<dbReference type="EMBL" id="JBBNIN010000001">
    <property type="protein sequence ID" value="MEQ2709773.1"/>
    <property type="molecule type" value="Genomic_DNA"/>
</dbReference>
<dbReference type="RefSeq" id="WP_349110059.1">
    <property type="nucleotide sequence ID" value="NZ_JBBNIN010000001.1"/>
</dbReference>
<evidence type="ECO:0000313" key="10">
    <source>
        <dbReference type="Proteomes" id="UP001482154"/>
    </source>
</evidence>
<comment type="caution">
    <text evidence="9">The sequence shown here is derived from an EMBL/GenBank/DDBJ whole genome shotgun (WGS) entry which is preliminary data.</text>
</comment>
<evidence type="ECO:0000256" key="2">
    <source>
        <dbReference type="ARBA" id="ARBA00012438"/>
    </source>
</evidence>
<dbReference type="InterPro" id="IPR003594">
    <property type="entry name" value="HATPase_dom"/>
</dbReference>
<dbReference type="SUPFAM" id="SSF52172">
    <property type="entry name" value="CheY-like"/>
    <property type="match status" value="2"/>
</dbReference>
<feature type="modified residue" description="4-aspartylphosphate" evidence="7">
    <location>
        <position position="143"/>
    </location>
</feature>
<feature type="domain" description="Response regulatory" evidence="8">
    <location>
        <begin position="89"/>
        <end position="209"/>
    </location>
</feature>
<feature type="modified residue" description="4-aspartylphosphate" evidence="7">
    <location>
        <position position="281"/>
    </location>
</feature>
<dbReference type="Gene3D" id="3.30.565.10">
    <property type="entry name" value="Histidine kinase-like ATPase, C-terminal domain"/>
    <property type="match status" value="1"/>
</dbReference>
<dbReference type="PANTHER" id="PTHR45339">
    <property type="entry name" value="HYBRID SIGNAL TRANSDUCTION HISTIDINE KINASE J"/>
    <property type="match status" value="1"/>
</dbReference>
<evidence type="ECO:0000256" key="7">
    <source>
        <dbReference type="PROSITE-ProRule" id="PRU00169"/>
    </source>
</evidence>
<name>A0ABV1IS41_9FIRM</name>
<proteinExistence type="predicted"/>
<feature type="domain" description="Response regulatory" evidence="8">
    <location>
        <begin position="229"/>
        <end position="350"/>
    </location>
</feature>
<reference evidence="9 10" key="1">
    <citation type="submission" date="2024-04" db="EMBL/GenBank/DDBJ databases">
        <title>Human intestinal bacterial collection.</title>
        <authorList>
            <person name="Pauvert C."/>
            <person name="Hitch T.C.A."/>
            <person name="Clavel T."/>
        </authorList>
    </citation>
    <scope>NUCLEOTIDE SEQUENCE [LARGE SCALE GENOMIC DNA]</scope>
    <source>
        <strain evidence="9 10">CLA-AA-H249</strain>
    </source>
</reference>
<dbReference type="PANTHER" id="PTHR45339:SF1">
    <property type="entry name" value="HYBRID SIGNAL TRANSDUCTION HISTIDINE KINASE J"/>
    <property type="match status" value="1"/>
</dbReference>
<gene>
    <name evidence="9" type="ORF">AAAU51_01050</name>
</gene>
<evidence type="ECO:0000313" key="9">
    <source>
        <dbReference type="EMBL" id="MEQ2709773.1"/>
    </source>
</evidence>
<dbReference type="InterPro" id="IPR036890">
    <property type="entry name" value="HATPase_C_sf"/>
</dbReference>
<dbReference type="Proteomes" id="UP001482154">
    <property type="component" value="Unassembled WGS sequence"/>
</dbReference>
<dbReference type="PRINTS" id="PR00344">
    <property type="entry name" value="BCTRLSENSOR"/>
</dbReference>
<evidence type="ECO:0000256" key="5">
    <source>
        <dbReference type="ARBA" id="ARBA00023012"/>
    </source>
</evidence>
<dbReference type="Gene3D" id="3.40.50.2300">
    <property type="match status" value="2"/>
</dbReference>
<evidence type="ECO:0000256" key="1">
    <source>
        <dbReference type="ARBA" id="ARBA00000085"/>
    </source>
</evidence>
<evidence type="ECO:0000256" key="6">
    <source>
        <dbReference type="ARBA" id="ARBA00024867"/>
    </source>
</evidence>